<evidence type="ECO:0000256" key="2">
    <source>
        <dbReference type="RuleBase" id="RU003616"/>
    </source>
</evidence>
<keyword evidence="6" id="KW-1185">Reference proteome</keyword>
<dbReference type="InterPro" id="IPR008978">
    <property type="entry name" value="HSP20-like_chaperone"/>
</dbReference>
<sequence length="147" mass="16949">MEYIKIRFTNDFDESNFQKNISDLFQSMSPMFSFSSQATWKPQLDIYETAEKIYITAEVPGVDKEDLELEVNPRAIRISGRRQGAPPAPNGRYRLAEIQYGPFERILYLKAPVDTENITARHKNGFLYIEVAKLPSQKRQTIPISSD</sequence>
<organism evidence="5 6">
    <name type="scientific">Desulfosalsimonas propionicica</name>
    <dbReference type="NCBI Taxonomy" id="332175"/>
    <lineage>
        <taxon>Bacteria</taxon>
        <taxon>Pseudomonadati</taxon>
        <taxon>Thermodesulfobacteriota</taxon>
        <taxon>Desulfobacteria</taxon>
        <taxon>Desulfobacterales</taxon>
        <taxon>Desulfosalsimonadaceae</taxon>
        <taxon>Desulfosalsimonas</taxon>
    </lineage>
</organism>
<gene>
    <name evidence="5" type="ORF">HNR65_000014</name>
</gene>
<dbReference type="InterPro" id="IPR031107">
    <property type="entry name" value="Small_HSP"/>
</dbReference>
<evidence type="ECO:0000259" key="3">
    <source>
        <dbReference type="PROSITE" id="PS01031"/>
    </source>
</evidence>
<dbReference type="EMBL" id="JACDUS010000001">
    <property type="protein sequence ID" value="MBA2879707.1"/>
    <property type="molecule type" value="Genomic_DNA"/>
</dbReference>
<comment type="caution">
    <text evidence="5">The sequence shown here is derived from an EMBL/GenBank/DDBJ whole genome shotgun (WGS) entry which is preliminary data.</text>
</comment>
<dbReference type="Proteomes" id="UP000525298">
    <property type="component" value="Unassembled WGS sequence"/>
</dbReference>
<dbReference type="CDD" id="cd06464">
    <property type="entry name" value="ACD_sHsps-like"/>
    <property type="match status" value="1"/>
</dbReference>
<dbReference type="InterPro" id="IPR007052">
    <property type="entry name" value="CS_dom"/>
</dbReference>
<evidence type="ECO:0000313" key="6">
    <source>
        <dbReference type="Proteomes" id="UP000525298"/>
    </source>
</evidence>
<dbReference type="SUPFAM" id="SSF49764">
    <property type="entry name" value="HSP20-like chaperones"/>
    <property type="match status" value="1"/>
</dbReference>
<comment type="similarity">
    <text evidence="1 2">Belongs to the small heat shock protein (HSP20) family.</text>
</comment>
<evidence type="ECO:0000313" key="5">
    <source>
        <dbReference type="EMBL" id="MBA2879707.1"/>
    </source>
</evidence>
<dbReference type="RefSeq" id="WP_181549413.1">
    <property type="nucleotide sequence ID" value="NZ_JACDUS010000001.1"/>
</dbReference>
<dbReference type="Gene3D" id="2.60.40.790">
    <property type="match status" value="1"/>
</dbReference>
<proteinExistence type="inferred from homology"/>
<dbReference type="AlphaFoldDB" id="A0A7W0HJ14"/>
<dbReference type="PANTHER" id="PTHR11527">
    <property type="entry name" value="HEAT-SHOCK PROTEIN 20 FAMILY MEMBER"/>
    <property type="match status" value="1"/>
</dbReference>
<feature type="domain" description="SHSP" evidence="3">
    <location>
        <begin position="35"/>
        <end position="147"/>
    </location>
</feature>
<feature type="domain" description="CS" evidence="4">
    <location>
        <begin position="39"/>
        <end position="147"/>
    </location>
</feature>
<dbReference type="PROSITE" id="PS01031">
    <property type="entry name" value="SHSP"/>
    <property type="match status" value="1"/>
</dbReference>
<dbReference type="InterPro" id="IPR002068">
    <property type="entry name" value="A-crystallin/Hsp20_dom"/>
</dbReference>
<name>A0A7W0HJ14_9BACT</name>
<dbReference type="Pfam" id="PF00011">
    <property type="entry name" value="HSP20"/>
    <property type="match status" value="1"/>
</dbReference>
<dbReference type="PROSITE" id="PS51203">
    <property type="entry name" value="CS"/>
    <property type="match status" value="1"/>
</dbReference>
<accession>A0A7W0HJ14</accession>
<evidence type="ECO:0000259" key="4">
    <source>
        <dbReference type="PROSITE" id="PS51203"/>
    </source>
</evidence>
<evidence type="ECO:0000256" key="1">
    <source>
        <dbReference type="PROSITE-ProRule" id="PRU00285"/>
    </source>
</evidence>
<protein>
    <submittedName>
        <fullName evidence="5">HSP20 family protein</fullName>
    </submittedName>
</protein>
<reference evidence="5 6" key="1">
    <citation type="submission" date="2020-07" db="EMBL/GenBank/DDBJ databases">
        <title>Genomic Encyclopedia of Type Strains, Phase IV (KMG-IV): sequencing the most valuable type-strain genomes for metagenomic binning, comparative biology and taxonomic classification.</title>
        <authorList>
            <person name="Goeker M."/>
        </authorList>
    </citation>
    <scope>NUCLEOTIDE SEQUENCE [LARGE SCALE GENOMIC DNA]</scope>
    <source>
        <strain evidence="5 6">DSM 17721</strain>
    </source>
</reference>